<name>A0A9N9G491_9GLOM</name>
<comment type="caution">
    <text evidence="1">The sequence shown here is derived from an EMBL/GenBank/DDBJ whole genome shotgun (WGS) entry which is preliminary data.</text>
</comment>
<organism evidence="1 2">
    <name type="scientific">Dentiscutata erythropus</name>
    <dbReference type="NCBI Taxonomy" id="1348616"/>
    <lineage>
        <taxon>Eukaryota</taxon>
        <taxon>Fungi</taxon>
        <taxon>Fungi incertae sedis</taxon>
        <taxon>Mucoromycota</taxon>
        <taxon>Glomeromycotina</taxon>
        <taxon>Glomeromycetes</taxon>
        <taxon>Diversisporales</taxon>
        <taxon>Gigasporaceae</taxon>
        <taxon>Dentiscutata</taxon>
    </lineage>
</organism>
<sequence>FLTCLLAFSVYGSSHDSSSDIQNCCGSPGVSPGWKNSIQQLPSVNVVTKQKVLTDSDCCAACVQNPNCIGWAFTQNTCYLDVDKEPSPGICDNSAAEGTSSYHASGIIRCSNGCNLRRLHLW</sequence>
<evidence type="ECO:0000313" key="1">
    <source>
        <dbReference type="EMBL" id="CAG8580490.1"/>
    </source>
</evidence>
<evidence type="ECO:0000313" key="2">
    <source>
        <dbReference type="Proteomes" id="UP000789405"/>
    </source>
</evidence>
<proteinExistence type="predicted"/>
<dbReference type="Proteomes" id="UP000789405">
    <property type="component" value="Unassembled WGS sequence"/>
</dbReference>
<dbReference type="OrthoDB" id="2319866at2759"/>
<protein>
    <submittedName>
        <fullName evidence="1">26189_t:CDS:1</fullName>
    </submittedName>
</protein>
<keyword evidence="2" id="KW-1185">Reference proteome</keyword>
<accession>A0A9N9G491</accession>
<dbReference type="Gene3D" id="3.50.4.10">
    <property type="entry name" value="Hepatocyte Growth Factor"/>
    <property type="match status" value="1"/>
</dbReference>
<gene>
    <name evidence="1" type="ORF">DERYTH_LOCUS6664</name>
</gene>
<dbReference type="AlphaFoldDB" id="A0A9N9G491"/>
<reference evidence="1" key="1">
    <citation type="submission" date="2021-06" db="EMBL/GenBank/DDBJ databases">
        <authorList>
            <person name="Kallberg Y."/>
            <person name="Tangrot J."/>
            <person name="Rosling A."/>
        </authorList>
    </citation>
    <scope>NUCLEOTIDE SEQUENCE</scope>
    <source>
        <strain evidence="1">MA453B</strain>
    </source>
</reference>
<feature type="non-terminal residue" evidence="1">
    <location>
        <position position="1"/>
    </location>
</feature>
<dbReference type="EMBL" id="CAJVPY010003063">
    <property type="protein sequence ID" value="CAG8580490.1"/>
    <property type="molecule type" value="Genomic_DNA"/>
</dbReference>